<evidence type="ECO:0000256" key="2">
    <source>
        <dbReference type="ARBA" id="ARBA00001946"/>
    </source>
</evidence>
<reference evidence="10" key="1">
    <citation type="submission" date="2020-05" db="EMBL/GenBank/DDBJ databases">
        <authorList>
            <person name="Chiriac C."/>
            <person name="Salcher M."/>
            <person name="Ghai R."/>
            <person name="Kavagutti S V."/>
        </authorList>
    </citation>
    <scope>NUCLEOTIDE SEQUENCE</scope>
</reference>
<dbReference type="GO" id="GO:0046654">
    <property type="term" value="P:tetrahydrofolate biosynthetic process"/>
    <property type="evidence" value="ECO:0007669"/>
    <property type="project" value="TreeGrafter"/>
</dbReference>
<dbReference type="NCBIfam" id="TIGR01496">
    <property type="entry name" value="DHPS"/>
    <property type="match status" value="1"/>
</dbReference>
<keyword evidence="6" id="KW-0479">Metal-binding</keyword>
<evidence type="ECO:0000256" key="7">
    <source>
        <dbReference type="ARBA" id="ARBA00022842"/>
    </source>
</evidence>
<comment type="cofactor">
    <cofactor evidence="2">
        <name>Mg(2+)</name>
        <dbReference type="ChEBI" id="CHEBI:18420"/>
    </cofactor>
</comment>
<proteinExistence type="predicted"/>
<dbReference type="EMBL" id="CAFBQL010000004">
    <property type="protein sequence ID" value="CAB5057220.1"/>
    <property type="molecule type" value="Genomic_DNA"/>
</dbReference>
<accession>A0A6J6LG10</accession>
<dbReference type="GO" id="GO:0046872">
    <property type="term" value="F:metal ion binding"/>
    <property type="evidence" value="ECO:0007669"/>
    <property type="project" value="UniProtKB-KW"/>
</dbReference>
<dbReference type="AlphaFoldDB" id="A0A6J6LG10"/>
<dbReference type="PROSITE" id="PS00793">
    <property type="entry name" value="DHPS_2"/>
    <property type="match status" value="1"/>
</dbReference>
<gene>
    <name evidence="10" type="ORF">UFOPK2289_00398</name>
    <name evidence="11" type="ORF">UFOPK2822_00187</name>
    <name evidence="12" type="ORF">UFOPK3346_00661</name>
    <name evidence="13" type="ORF">UFOPK3670_00658</name>
    <name evidence="14" type="ORF">UFOPK4308_00724</name>
</gene>
<evidence type="ECO:0000256" key="4">
    <source>
        <dbReference type="ARBA" id="ARBA00012458"/>
    </source>
</evidence>
<dbReference type="Gene3D" id="3.20.20.20">
    <property type="entry name" value="Dihydropteroate synthase-like"/>
    <property type="match status" value="1"/>
</dbReference>
<dbReference type="EMBL" id="CAEZWT010000007">
    <property type="protein sequence ID" value="CAB4659534.1"/>
    <property type="molecule type" value="Genomic_DNA"/>
</dbReference>
<dbReference type="EMBL" id="CAFBLE010000004">
    <property type="protein sequence ID" value="CAB4864411.1"/>
    <property type="molecule type" value="Genomic_DNA"/>
</dbReference>
<keyword evidence="7" id="KW-0460">Magnesium</keyword>
<dbReference type="GO" id="GO:0046656">
    <property type="term" value="P:folic acid biosynthetic process"/>
    <property type="evidence" value="ECO:0007669"/>
    <property type="project" value="UniProtKB-KW"/>
</dbReference>
<evidence type="ECO:0000256" key="1">
    <source>
        <dbReference type="ARBA" id="ARBA00000012"/>
    </source>
</evidence>
<comment type="catalytic activity">
    <reaction evidence="1">
        <text>(7,8-dihydropterin-6-yl)methyl diphosphate + 4-aminobenzoate = 7,8-dihydropteroate + diphosphate</text>
        <dbReference type="Rhea" id="RHEA:19949"/>
        <dbReference type="ChEBI" id="CHEBI:17836"/>
        <dbReference type="ChEBI" id="CHEBI:17839"/>
        <dbReference type="ChEBI" id="CHEBI:33019"/>
        <dbReference type="ChEBI" id="CHEBI:72950"/>
        <dbReference type="EC" id="2.5.1.15"/>
    </reaction>
</comment>
<keyword evidence="5" id="KW-0808">Transferase</keyword>
<keyword evidence="8" id="KW-0289">Folate biosynthesis</keyword>
<dbReference type="CDD" id="cd00739">
    <property type="entry name" value="DHPS"/>
    <property type="match status" value="1"/>
</dbReference>
<dbReference type="InterPro" id="IPR006390">
    <property type="entry name" value="DHP_synth_dom"/>
</dbReference>
<dbReference type="PANTHER" id="PTHR20941:SF1">
    <property type="entry name" value="FOLIC ACID SYNTHESIS PROTEIN FOL1"/>
    <property type="match status" value="1"/>
</dbReference>
<dbReference type="GO" id="GO:0005829">
    <property type="term" value="C:cytosol"/>
    <property type="evidence" value="ECO:0007669"/>
    <property type="project" value="TreeGrafter"/>
</dbReference>
<dbReference type="EMBL" id="CAEZZC010000002">
    <property type="protein sequence ID" value="CAB4741022.1"/>
    <property type="molecule type" value="Genomic_DNA"/>
</dbReference>
<protein>
    <recommendedName>
        <fullName evidence="4">dihydropteroate synthase</fullName>
        <ecNumber evidence="4">2.5.1.15</ecNumber>
    </recommendedName>
</protein>
<evidence type="ECO:0000313" key="10">
    <source>
        <dbReference type="EMBL" id="CAB4659534.1"/>
    </source>
</evidence>
<evidence type="ECO:0000256" key="5">
    <source>
        <dbReference type="ARBA" id="ARBA00022679"/>
    </source>
</evidence>
<name>A0A6J6LG10_9ZZZZ</name>
<sequence length="272" mass="28827">MSVKDLNLPTDRTIVMGILNVTPDSFADGGRYQTTASAIERGLVMLEEGADIIDIGGESTRPGADRVDVDEELARILPVVTVLAKAGAIISIDTKRAITAEKAISAGAQIVNDVSGGLSDSAMFSKVASLGCVYIAMHTRGDSQQMQSMATYSDVVREVTEEISQRVTSALNAGIKRDSLIVDPGLGFAKEAEDNWTLLANLPALEELGFPVLVGASRKRFLGNLTGAQNPDDREAATIALTHFLAQRGTWGVRVHSVKPHRDAIAVAGELA</sequence>
<dbReference type="EC" id="2.5.1.15" evidence="4"/>
<evidence type="ECO:0000313" key="12">
    <source>
        <dbReference type="EMBL" id="CAB4864411.1"/>
    </source>
</evidence>
<dbReference type="PROSITE" id="PS50972">
    <property type="entry name" value="PTERIN_BINDING"/>
    <property type="match status" value="1"/>
</dbReference>
<dbReference type="Pfam" id="PF00809">
    <property type="entry name" value="Pterin_bind"/>
    <property type="match status" value="1"/>
</dbReference>
<evidence type="ECO:0000256" key="3">
    <source>
        <dbReference type="ARBA" id="ARBA00004763"/>
    </source>
</evidence>
<evidence type="ECO:0000313" key="11">
    <source>
        <dbReference type="EMBL" id="CAB4741022.1"/>
    </source>
</evidence>
<evidence type="ECO:0000259" key="9">
    <source>
        <dbReference type="PROSITE" id="PS50972"/>
    </source>
</evidence>
<feature type="domain" description="Pterin-binding" evidence="9">
    <location>
        <begin position="13"/>
        <end position="266"/>
    </location>
</feature>
<dbReference type="FunFam" id="3.20.20.20:FF:000006">
    <property type="entry name" value="Dihydropteroate synthase"/>
    <property type="match status" value="1"/>
</dbReference>
<dbReference type="PROSITE" id="PS00792">
    <property type="entry name" value="DHPS_1"/>
    <property type="match status" value="1"/>
</dbReference>
<comment type="pathway">
    <text evidence="3">Cofactor biosynthesis; tetrahydrofolate biosynthesis; 7,8-dihydrofolate from 2-amino-4-hydroxy-6-hydroxymethyl-7,8-dihydropteridine diphosphate and 4-aminobenzoate: step 1/2.</text>
</comment>
<dbReference type="SUPFAM" id="SSF51717">
    <property type="entry name" value="Dihydropteroate synthetase-like"/>
    <property type="match status" value="1"/>
</dbReference>
<dbReference type="PANTHER" id="PTHR20941">
    <property type="entry name" value="FOLATE SYNTHESIS PROTEINS"/>
    <property type="match status" value="1"/>
</dbReference>
<dbReference type="InterPro" id="IPR045031">
    <property type="entry name" value="DHP_synth-like"/>
</dbReference>
<evidence type="ECO:0000313" key="13">
    <source>
        <dbReference type="EMBL" id="CAB4920933.1"/>
    </source>
</evidence>
<dbReference type="InterPro" id="IPR011005">
    <property type="entry name" value="Dihydropteroate_synth-like_sf"/>
</dbReference>
<dbReference type="EMBL" id="CAFBMV010000004">
    <property type="protein sequence ID" value="CAB4920933.1"/>
    <property type="molecule type" value="Genomic_DNA"/>
</dbReference>
<evidence type="ECO:0000256" key="8">
    <source>
        <dbReference type="ARBA" id="ARBA00022909"/>
    </source>
</evidence>
<dbReference type="GO" id="GO:0004156">
    <property type="term" value="F:dihydropteroate synthase activity"/>
    <property type="evidence" value="ECO:0007669"/>
    <property type="project" value="UniProtKB-EC"/>
</dbReference>
<organism evidence="10">
    <name type="scientific">freshwater metagenome</name>
    <dbReference type="NCBI Taxonomy" id="449393"/>
    <lineage>
        <taxon>unclassified sequences</taxon>
        <taxon>metagenomes</taxon>
        <taxon>ecological metagenomes</taxon>
    </lineage>
</organism>
<evidence type="ECO:0000256" key="6">
    <source>
        <dbReference type="ARBA" id="ARBA00022723"/>
    </source>
</evidence>
<evidence type="ECO:0000313" key="14">
    <source>
        <dbReference type="EMBL" id="CAB5057220.1"/>
    </source>
</evidence>
<dbReference type="InterPro" id="IPR000489">
    <property type="entry name" value="Pterin-binding_dom"/>
</dbReference>